<dbReference type="STRING" id="1194090.SAMN05443144_101137"/>
<sequence>MKPLHRTNCSFQNLPFSGLFKTYVSDFSEVSAFYDYNPFDAESVEAKARELSYTGDRRRMAKLLKDFNDPYELQEAARDNLDRFKEEEALTLVTGQQLGVYGGPLYTVLKIISTIHLARQTEARLDRPVIPVFWLADEDHDYDEIRRLHLLGREELQTFELPSRPQPLPPVADIRLPDELLQLRSQIRGELYETDFSADVWQLLDCCFRPDTTFAKAFGDFITRLFSKHGLVLAGSNDPAIKAQTKEVFRRSVEHAGAVREALEAQSERISDQFYQQVTLYDSNLFYFSDEGNRLKISATDAGWAAAGGREWTTGELLEQIDSTPERFSPNVFLRPLLQDRLLPTLGYVAGPGELAYYGQMKKLYGYFEAKMPVIFPRMTATLVEPAISRILGELPFEFYEYDRRIEDLDSAYIERTEKMDIEAVFSEWKRKVEQVADPKKDKVATVDPTLEGAAGKATAVYFGELDKLKGKVYRAVKQQDQTQLNRIRRIKQNLFPRDGLQERSVAAIYFMNKYGVDMWDKLLDALDEGETFDEHKLIEL</sequence>
<dbReference type="EMBL" id="FQUS01000001">
    <property type="protein sequence ID" value="SHE36379.1"/>
    <property type="molecule type" value="Genomic_DNA"/>
</dbReference>
<evidence type="ECO:0000313" key="5">
    <source>
        <dbReference type="EMBL" id="SHE36379.1"/>
    </source>
</evidence>
<proteinExistence type="inferred from homology"/>
<dbReference type="Proteomes" id="UP000184041">
    <property type="component" value="Unassembled WGS sequence"/>
</dbReference>
<dbReference type="Pfam" id="PF10079">
    <property type="entry name" value="Rossmann-like_BshC"/>
    <property type="match status" value="1"/>
</dbReference>
<evidence type="ECO:0000256" key="2">
    <source>
        <dbReference type="HAMAP-Rule" id="MF_01867"/>
    </source>
</evidence>
<dbReference type="InterPro" id="IPR011199">
    <property type="entry name" value="Bacillithiol_biosynth_BshC"/>
</dbReference>
<reference evidence="5 6" key="1">
    <citation type="submission" date="2016-11" db="EMBL/GenBank/DDBJ databases">
        <authorList>
            <person name="Jaros S."/>
            <person name="Januszkiewicz K."/>
            <person name="Wedrychowicz H."/>
        </authorList>
    </citation>
    <scope>NUCLEOTIDE SEQUENCE [LARGE SCALE GENOMIC DNA]</scope>
    <source>
        <strain evidence="5 6">DSM 21986</strain>
    </source>
</reference>
<dbReference type="Pfam" id="PF24850">
    <property type="entry name" value="CC_BshC"/>
    <property type="match status" value="1"/>
</dbReference>
<dbReference type="EC" id="6.-.-.-" evidence="2"/>
<protein>
    <recommendedName>
        <fullName evidence="2">Putative cysteine ligase BshC</fullName>
        <ecNumber evidence="2">6.-.-.-</ecNumber>
    </recommendedName>
</protein>
<dbReference type="HAMAP" id="MF_01867">
    <property type="entry name" value="BshC"/>
    <property type="match status" value="1"/>
</dbReference>
<organism evidence="5 6">
    <name type="scientific">Fodinibius roseus</name>
    <dbReference type="NCBI Taxonomy" id="1194090"/>
    <lineage>
        <taxon>Bacteria</taxon>
        <taxon>Pseudomonadati</taxon>
        <taxon>Balneolota</taxon>
        <taxon>Balneolia</taxon>
        <taxon>Balneolales</taxon>
        <taxon>Balneolaceae</taxon>
        <taxon>Fodinibius</taxon>
    </lineage>
</organism>
<evidence type="ECO:0000313" key="6">
    <source>
        <dbReference type="Proteomes" id="UP000184041"/>
    </source>
</evidence>
<evidence type="ECO:0000256" key="1">
    <source>
        <dbReference type="ARBA" id="ARBA00022598"/>
    </source>
</evidence>
<keyword evidence="6" id="KW-1185">Reference proteome</keyword>
<dbReference type="InterPro" id="IPR055398">
    <property type="entry name" value="Rossmann-like_BshC"/>
</dbReference>
<dbReference type="NCBIfam" id="TIGR03998">
    <property type="entry name" value="thiol_BshC"/>
    <property type="match status" value="1"/>
</dbReference>
<keyword evidence="1 2" id="KW-0436">Ligase</keyword>
<evidence type="ECO:0000259" key="4">
    <source>
        <dbReference type="Pfam" id="PF24850"/>
    </source>
</evidence>
<name>A0A1M4SW29_9BACT</name>
<feature type="domain" description="Bacillithiol biosynthesis BshC N-terminal Rossmann-like" evidence="3">
    <location>
        <begin position="12"/>
        <end position="379"/>
    </location>
</feature>
<dbReference type="InterPro" id="IPR055399">
    <property type="entry name" value="CC_BshC"/>
</dbReference>
<evidence type="ECO:0000259" key="3">
    <source>
        <dbReference type="Pfam" id="PF10079"/>
    </source>
</evidence>
<dbReference type="OrthoDB" id="9765151at2"/>
<comment type="similarity">
    <text evidence="2">Belongs to the BshC family.</text>
</comment>
<dbReference type="PIRSF" id="PIRSF012535">
    <property type="entry name" value="UCP012535"/>
    <property type="match status" value="1"/>
</dbReference>
<accession>A0A1M4SW29</accession>
<dbReference type="AlphaFoldDB" id="A0A1M4SW29"/>
<gene>
    <name evidence="2" type="primary">bshC</name>
    <name evidence="5" type="ORF">SAMN05443144_101137</name>
</gene>
<feature type="domain" description="Bacillithiol biosynthesis BshC C-terminal coiled-coil" evidence="4">
    <location>
        <begin position="381"/>
        <end position="540"/>
    </location>
</feature>
<dbReference type="GO" id="GO:0016874">
    <property type="term" value="F:ligase activity"/>
    <property type="evidence" value="ECO:0007669"/>
    <property type="project" value="UniProtKB-UniRule"/>
</dbReference>